<dbReference type="AlphaFoldDB" id="A0A9W7F0G6"/>
<evidence type="ECO:0000313" key="2">
    <source>
        <dbReference type="Proteomes" id="UP001165160"/>
    </source>
</evidence>
<dbReference type="EMBL" id="BRXX01000185">
    <property type="protein sequence ID" value="GMH96493.1"/>
    <property type="molecule type" value="Genomic_DNA"/>
</dbReference>
<accession>A0A9W7F0G6</accession>
<evidence type="ECO:0000313" key="1">
    <source>
        <dbReference type="EMBL" id="GMH96493.1"/>
    </source>
</evidence>
<gene>
    <name evidence="1" type="ORF">TrVE_jg14430</name>
</gene>
<keyword evidence="2" id="KW-1185">Reference proteome</keyword>
<organism evidence="1 2">
    <name type="scientific">Triparma verrucosa</name>
    <dbReference type="NCBI Taxonomy" id="1606542"/>
    <lineage>
        <taxon>Eukaryota</taxon>
        <taxon>Sar</taxon>
        <taxon>Stramenopiles</taxon>
        <taxon>Ochrophyta</taxon>
        <taxon>Bolidophyceae</taxon>
        <taxon>Parmales</taxon>
        <taxon>Triparmaceae</taxon>
        <taxon>Triparma</taxon>
    </lineage>
</organism>
<sequence>MPRAPVERGPTEKAPSTSHIERFCAPNKTAFLIRIRNRERLIEQNSRPSLPSNHPVIREIVKNRLKARTKMGGLKANQTSTWPCDPITAQKQRHLHKALLLPEGEVGLTGGITITSTGKGKTASIKWGTGLLPAGYDEDPRAGKFAKVPVAPAPAVPLVKDREMYVTSQQRSFGSVYAPLSKPYDHNNKDKSKMSSLDLVLERRLNLKDEIKALESAISRRIHEMPPVTMNVPSGGGSTLRPSTSLGFTRKTFELKDQLFGSSGGYSRQSMKLVDRPISVRSHRKITGTNVNPGSSFKWSYGFKTTNEIMYAK</sequence>
<proteinExistence type="predicted"/>
<reference evidence="2" key="1">
    <citation type="journal article" date="2023" name="Commun. Biol.">
        <title>Genome analysis of Parmales, the sister group of diatoms, reveals the evolutionary specialization of diatoms from phago-mixotrophs to photoautotrophs.</title>
        <authorList>
            <person name="Ban H."/>
            <person name="Sato S."/>
            <person name="Yoshikawa S."/>
            <person name="Yamada K."/>
            <person name="Nakamura Y."/>
            <person name="Ichinomiya M."/>
            <person name="Sato N."/>
            <person name="Blanc-Mathieu R."/>
            <person name="Endo H."/>
            <person name="Kuwata A."/>
            <person name="Ogata H."/>
        </authorList>
    </citation>
    <scope>NUCLEOTIDE SEQUENCE [LARGE SCALE GENOMIC DNA]</scope>
    <source>
        <strain evidence="2">NIES 3699</strain>
    </source>
</reference>
<comment type="caution">
    <text evidence="1">The sequence shown here is derived from an EMBL/GenBank/DDBJ whole genome shotgun (WGS) entry which is preliminary data.</text>
</comment>
<dbReference type="Proteomes" id="UP001165160">
    <property type="component" value="Unassembled WGS sequence"/>
</dbReference>
<protein>
    <submittedName>
        <fullName evidence="1">Uncharacterized protein</fullName>
    </submittedName>
</protein>
<name>A0A9W7F0G6_9STRA</name>